<dbReference type="OrthoDB" id="5985451at2"/>
<protein>
    <submittedName>
        <fullName evidence="1">Uncharacterized protein</fullName>
    </submittedName>
</protein>
<dbReference type="RefSeq" id="WP_091334851.1">
    <property type="nucleotide sequence ID" value="NZ_FNYC01000002.1"/>
</dbReference>
<proteinExistence type="predicted"/>
<gene>
    <name evidence="1" type="ORF">SAMN04487997_1285</name>
</gene>
<keyword evidence="2" id="KW-1185">Reference proteome</keyword>
<accession>A0A1H6SAK1</accession>
<dbReference type="STRING" id="529704.SAMN02927913_1200"/>
<reference evidence="1 2" key="1">
    <citation type="submission" date="2016-10" db="EMBL/GenBank/DDBJ databases">
        <authorList>
            <person name="de Groot N.N."/>
        </authorList>
    </citation>
    <scope>NUCLEOTIDE SEQUENCE [LARGE SCALE GENOMIC DNA]</scope>
    <source>
        <strain evidence="1 2">DSM 26515</strain>
    </source>
</reference>
<dbReference type="Proteomes" id="UP000199420">
    <property type="component" value="Unassembled WGS sequence"/>
</dbReference>
<sequence>MSNRNHYYLSIADIRSAHGADPALAWQGASPDDLAAVLQEALRGTGLFERWRAMQPDPDEVDTSLAATDPQATASAKVADLHVDLDLVTDLPMRVVRPRLNWLIGSGWQLRDMRAA</sequence>
<dbReference type="AlphaFoldDB" id="A0A1H6SAK1"/>
<evidence type="ECO:0000313" key="2">
    <source>
        <dbReference type="Proteomes" id="UP000199420"/>
    </source>
</evidence>
<dbReference type="EMBL" id="FNYC01000002">
    <property type="protein sequence ID" value="SEI63836.1"/>
    <property type="molecule type" value="Genomic_DNA"/>
</dbReference>
<name>A0A1H6SAK1_9GAMM</name>
<evidence type="ECO:0000313" key="1">
    <source>
        <dbReference type="EMBL" id="SEI63836.1"/>
    </source>
</evidence>
<organism evidence="1 2">
    <name type="scientific">Frateuria terrea</name>
    <dbReference type="NCBI Taxonomy" id="529704"/>
    <lineage>
        <taxon>Bacteria</taxon>
        <taxon>Pseudomonadati</taxon>
        <taxon>Pseudomonadota</taxon>
        <taxon>Gammaproteobacteria</taxon>
        <taxon>Lysobacterales</taxon>
        <taxon>Rhodanobacteraceae</taxon>
        <taxon>Frateuria</taxon>
    </lineage>
</organism>